<feature type="compositionally biased region" description="Basic and acidic residues" evidence="1">
    <location>
        <begin position="766"/>
        <end position="775"/>
    </location>
</feature>
<feature type="compositionally biased region" description="Low complexity" evidence="1">
    <location>
        <begin position="55"/>
        <end position="66"/>
    </location>
</feature>
<protein>
    <recommendedName>
        <fullName evidence="4">Peptidoglycan binding domain-containing protein</fullName>
    </recommendedName>
</protein>
<accession>A0A1H9UU05</accession>
<feature type="compositionally biased region" description="Gly residues" evidence="1">
    <location>
        <begin position="331"/>
        <end position="359"/>
    </location>
</feature>
<dbReference type="STRING" id="943816.AN217_24770"/>
<feature type="compositionally biased region" description="Gly residues" evidence="1">
    <location>
        <begin position="181"/>
        <end position="196"/>
    </location>
</feature>
<dbReference type="OrthoDB" id="9813301at2"/>
<evidence type="ECO:0000313" key="2">
    <source>
        <dbReference type="EMBL" id="SES12886.1"/>
    </source>
</evidence>
<dbReference type="Proteomes" id="UP000182841">
    <property type="component" value="Unassembled WGS sequence"/>
</dbReference>
<feature type="compositionally biased region" description="Low complexity" evidence="1">
    <location>
        <begin position="396"/>
        <end position="408"/>
    </location>
</feature>
<feature type="compositionally biased region" description="Gly residues" evidence="1">
    <location>
        <begin position="265"/>
        <end position="278"/>
    </location>
</feature>
<evidence type="ECO:0008006" key="4">
    <source>
        <dbReference type="Google" id="ProtNLM"/>
    </source>
</evidence>
<feature type="region of interest" description="Disordered" evidence="1">
    <location>
        <begin position="1"/>
        <end position="408"/>
    </location>
</feature>
<evidence type="ECO:0000313" key="3">
    <source>
        <dbReference type="Proteomes" id="UP000182841"/>
    </source>
</evidence>
<feature type="compositionally biased region" description="Low complexity" evidence="1">
    <location>
        <begin position="360"/>
        <end position="373"/>
    </location>
</feature>
<feature type="compositionally biased region" description="Pro residues" evidence="1">
    <location>
        <begin position="311"/>
        <end position="326"/>
    </location>
</feature>
<sequence>MSRETDSSSSGPKGRGGSSYPSGTEPYGTSDSGADRDDRGAEPSAASKPDEPRTETTLTTRIRINIPGSRPIPPVVMRTPVTDENADDTSGRADPAVGGRDAKGTPDLGAGQRATGGGSAAAAPPPAPEGSPPGSPAAPGGPGSRAEAASGAEEQFTQETSDWFAPRKSPRGSAAPSAPATGGGPGAGVPGGAGGTDRGESPFPGTGPDPESTGSHGIPESTGSHGIPELTGSHGIPELTGSHGIPESTGSHGIPEPTGSHGIPGTPGAGPSFPGGAGPADTPPDGVPHLGADPLGWPAGPTTGPASGDMPVPPTRGAPGPGPGPLAAPGAGQGADGGPGFGAGQPAGPGVPGGPGQGGSAPDAFGRGPAGRADGPGGTPPAGTPRFPGDAEAERTGAPGPGAAAPGALGAEARLSSDTMVSGIPRAGGGEPDGAVPASGTGFPGPDDAPARTRPQSGGATGEPAKKGGRSKLVLAGAAVVGVLGVAYGTGLLLDHADVPKGTTVLGVEIGGLSKHEAVNKLDAELGDRTKEPFKIETSGGRTELKPGVAGVALDTEATVRSAAGRDYNPVSVIGSLMGGTRQADPAITVDEAKVRAALKPVVAEAEAKSPSEGMVKFSGGKAVAVKGSPHKVIDVDKAPAALEKAFRERAVSGKNAPVALPGTVRRPKVTEAELNKAVKGFGRTAMSGWVWLKAGDVEVPFSQETMGTFLTMRAGGSGKLQPTIDPAQLKKTYGSAFDDVVIDGGAGTVRMTPKHAAVAMVEALRKKAPPEPGRRYATVPGSRSR</sequence>
<dbReference type="AlphaFoldDB" id="A0A1H9UU05"/>
<proteinExistence type="predicted"/>
<organism evidence="2 3">
    <name type="scientific">Streptomyces qinglanensis</name>
    <dbReference type="NCBI Taxonomy" id="943816"/>
    <lineage>
        <taxon>Bacteria</taxon>
        <taxon>Bacillati</taxon>
        <taxon>Actinomycetota</taxon>
        <taxon>Actinomycetes</taxon>
        <taxon>Kitasatosporales</taxon>
        <taxon>Streptomycetaceae</taxon>
        <taxon>Streptomyces</taxon>
    </lineage>
</organism>
<feature type="region of interest" description="Disordered" evidence="1">
    <location>
        <begin position="766"/>
        <end position="786"/>
    </location>
</feature>
<gene>
    <name evidence="2" type="ORF">SAMN05421870_109150</name>
</gene>
<dbReference type="RefSeq" id="WP_075001713.1">
    <property type="nucleotide sequence ID" value="NZ_FOGO01000009.1"/>
</dbReference>
<dbReference type="EMBL" id="FOGO01000009">
    <property type="protein sequence ID" value="SES12886.1"/>
    <property type="molecule type" value="Genomic_DNA"/>
</dbReference>
<reference evidence="3" key="1">
    <citation type="submission" date="2016-10" db="EMBL/GenBank/DDBJ databases">
        <authorList>
            <person name="Varghese N."/>
            <person name="Submissions S."/>
        </authorList>
    </citation>
    <scope>NUCLEOTIDE SEQUENCE [LARGE SCALE GENOMIC DNA]</scope>
    <source>
        <strain evidence="3">CGMCC 4.6825</strain>
    </source>
</reference>
<name>A0A1H9UU05_9ACTN</name>
<evidence type="ECO:0000256" key="1">
    <source>
        <dbReference type="SAM" id="MobiDB-lite"/>
    </source>
</evidence>
<feature type="compositionally biased region" description="Low complexity" evidence="1">
    <location>
        <begin position="144"/>
        <end position="154"/>
    </location>
</feature>
<keyword evidence="3" id="KW-1185">Reference proteome</keyword>
<feature type="compositionally biased region" description="Pro residues" evidence="1">
    <location>
        <begin position="123"/>
        <end position="136"/>
    </location>
</feature>
<feature type="compositionally biased region" description="Low complexity" evidence="1">
    <location>
        <begin position="171"/>
        <end position="180"/>
    </location>
</feature>
<feature type="compositionally biased region" description="Low complexity" evidence="1">
    <location>
        <begin position="7"/>
        <end position="23"/>
    </location>
</feature>
<feature type="region of interest" description="Disordered" evidence="1">
    <location>
        <begin position="420"/>
        <end position="468"/>
    </location>
</feature>